<reference evidence="2" key="1">
    <citation type="submission" date="2017-04" db="EMBL/GenBank/DDBJ databases">
        <title>Plasmodium gonderi genome.</title>
        <authorList>
            <person name="Arisue N."/>
            <person name="Honma H."/>
            <person name="Kawai S."/>
            <person name="Tougan T."/>
            <person name="Tanabe K."/>
            <person name="Horii T."/>
        </authorList>
    </citation>
    <scope>NUCLEOTIDE SEQUENCE [LARGE SCALE GENOMIC DNA]</scope>
    <source>
        <strain evidence="2">ATCC 30045</strain>
    </source>
</reference>
<comment type="caution">
    <text evidence="1">The sequence shown here is derived from an EMBL/GenBank/DDBJ whole genome shotgun (WGS) entry which is preliminary data.</text>
</comment>
<accession>A0A1Y1JQK4</accession>
<dbReference type="OrthoDB" id="390568at2759"/>
<sequence>MGHKKFEDYYITKDNIKELLNSPYIVYENLDYSDSSILDAQPSRTDKLLYRIEYLRDGTAIYYKRTLGDFKKFFCCF</sequence>
<dbReference type="GeneID" id="39750544"/>
<organism evidence="1 2">
    <name type="scientific">Plasmodium gonderi</name>
    <dbReference type="NCBI Taxonomy" id="77519"/>
    <lineage>
        <taxon>Eukaryota</taxon>
        <taxon>Sar</taxon>
        <taxon>Alveolata</taxon>
        <taxon>Apicomplexa</taxon>
        <taxon>Aconoidasida</taxon>
        <taxon>Haemosporida</taxon>
        <taxon>Plasmodiidae</taxon>
        <taxon>Plasmodium</taxon>
        <taxon>Plasmodium (Plasmodium)</taxon>
    </lineage>
</organism>
<proteinExistence type="predicted"/>
<dbReference type="Proteomes" id="UP000195521">
    <property type="component" value="Unassembled WGS sequence"/>
</dbReference>
<dbReference type="OMA" id="LYRIEYM"/>
<gene>
    <name evidence="1" type="ORF">PGO_145960</name>
</gene>
<evidence type="ECO:0000313" key="2">
    <source>
        <dbReference type="Proteomes" id="UP000195521"/>
    </source>
</evidence>
<name>A0A1Y1JQK4_PLAGO</name>
<evidence type="ECO:0000313" key="1">
    <source>
        <dbReference type="EMBL" id="GAW83798.1"/>
    </source>
</evidence>
<dbReference type="EMBL" id="BDQF01000015">
    <property type="protein sequence ID" value="GAW83798.1"/>
    <property type="molecule type" value="Genomic_DNA"/>
</dbReference>
<keyword evidence="2" id="KW-1185">Reference proteome</keyword>
<dbReference type="AlphaFoldDB" id="A0A1Y1JQK4"/>
<dbReference type="RefSeq" id="XP_028546387.1">
    <property type="nucleotide sequence ID" value="XM_028690586.1"/>
</dbReference>
<protein>
    <submittedName>
        <fullName evidence="1">Uncharacterized protein</fullName>
    </submittedName>
</protein>